<protein>
    <submittedName>
        <fullName evidence="2">Uncharacterized protein</fullName>
    </submittedName>
</protein>
<feature type="chain" id="PRO_5036174200" evidence="1">
    <location>
        <begin position="21"/>
        <end position="154"/>
    </location>
</feature>
<gene>
    <name evidence="3" type="ORF">Ae201684_016275</name>
    <name evidence="2" type="ORF">Ae201684_019118</name>
</gene>
<evidence type="ECO:0000313" key="2">
    <source>
        <dbReference type="EMBL" id="KAF0721488.1"/>
    </source>
</evidence>
<name>A0A6G0W3D8_9STRA</name>
<evidence type="ECO:0000313" key="4">
    <source>
        <dbReference type="Proteomes" id="UP000481153"/>
    </source>
</evidence>
<keyword evidence="1" id="KW-0732">Signal</keyword>
<evidence type="ECO:0000313" key="3">
    <source>
        <dbReference type="EMBL" id="KAF0725259.1"/>
    </source>
</evidence>
<keyword evidence="4" id="KW-1185">Reference proteome</keyword>
<dbReference type="EMBL" id="VJMJ01000247">
    <property type="protein sequence ID" value="KAF0725259.1"/>
    <property type="molecule type" value="Genomic_DNA"/>
</dbReference>
<accession>A0A6G0W3D8</accession>
<comment type="caution">
    <text evidence="2">The sequence shown here is derived from an EMBL/GenBank/DDBJ whole genome shotgun (WGS) entry which is preliminary data.</text>
</comment>
<sequence>MSRLLVCLVLALTSFVCVESREMFHNAILSKIFEKVLVKDSKGNCKKEEMKHAVNKVSANCALLAAAVGAGVACAGNKEGGYILGGVVTAMGSFKSFVDSYIDKECARLGHVASGLEKMKKVMPKVNAVNAFKTNNPRNKYVEINTPRNLRRHL</sequence>
<dbReference type="VEuPathDB" id="FungiDB:AeMF1_012702"/>
<dbReference type="Proteomes" id="UP000481153">
    <property type="component" value="Unassembled WGS sequence"/>
</dbReference>
<evidence type="ECO:0000256" key="1">
    <source>
        <dbReference type="SAM" id="SignalP"/>
    </source>
</evidence>
<reference evidence="2 4" key="1">
    <citation type="submission" date="2019-07" db="EMBL/GenBank/DDBJ databases">
        <title>Genomics analysis of Aphanomyces spp. identifies a new class of oomycete effector associated with host adaptation.</title>
        <authorList>
            <person name="Gaulin E."/>
        </authorList>
    </citation>
    <scope>NUCLEOTIDE SEQUENCE [LARGE SCALE GENOMIC DNA]</scope>
    <source>
        <strain evidence="2 4">ATCC 201684</strain>
    </source>
</reference>
<feature type="signal peptide" evidence="1">
    <location>
        <begin position="1"/>
        <end position="20"/>
    </location>
</feature>
<proteinExistence type="predicted"/>
<dbReference type="AlphaFoldDB" id="A0A6G0W3D8"/>
<dbReference type="EMBL" id="VJMJ01000399">
    <property type="protein sequence ID" value="KAF0721488.1"/>
    <property type="molecule type" value="Genomic_DNA"/>
</dbReference>
<organism evidence="2 4">
    <name type="scientific">Aphanomyces euteiches</name>
    <dbReference type="NCBI Taxonomy" id="100861"/>
    <lineage>
        <taxon>Eukaryota</taxon>
        <taxon>Sar</taxon>
        <taxon>Stramenopiles</taxon>
        <taxon>Oomycota</taxon>
        <taxon>Saprolegniomycetes</taxon>
        <taxon>Saprolegniales</taxon>
        <taxon>Verrucalvaceae</taxon>
        <taxon>Aphanomyces</taxon>
    </lineage>
</organism>